<evidence type="ECO:0000313" key="2">
    <source>
        <dbReference type="EMBL" id="MBE1524893.1"/>
    </source>
</evidence>
<evidence type="ECO:0000256" key="1">
    <source>
        <dbReference type="SAM" id="Phobius"/>
    </source>
</evidence>
<sequence length="216" mass="22453">MPAPTHAAHSENATGSSRRKKIKAILASGTVLGIGAVVTMATWNDSQFAEGNFTAGEYDVVSSADDVTYTDHGESNVAELTFGAANAAPDDKYVASLWLQTTSTSSYAGEIEAITAPTSAGQTENYTVKVRQLERDAECTTETTAGSEIATGTDLTELSEVQQSIEFGNDSGTTDQTTQLCFQVTASENLISSESASVTWEVQTASASAPASASAN</sequence>
<comment type="caution">
    <text evidence="2">The sequence shown here is derived from an EMBL/GenBank/DDBJ whole genome shotgun (WGS) entry which is preliminary data.</text>
</comment>
<evidence type="ECO:0000313" key="3">
    <source>
        <dbReference type="Proteomes" id="UP000643525"/>
    </source>
</evidence>
<gene>
    <name evidence="2" type="ORF">H4W27_002011</name>
</gene>
<feature type="transmembrane region" description="Helical" evidence="1">
    <location>
        <begin position="24"/>
        <end position="43"/>
    </location>
</feature>
<dbReference type="Proteomes" id="UP000643525">
    <property type="component" value="Unassembled WGS sequence"/>
</dbReference>
<keyword evidence="3" id="KW-1185">Reference proteome</keyword>
<keyword evidence="1" id="KW-1133">Transmembrane helix</keyword>
<keyword evidence="1" id="KW-0812">Transmembrane</keyword>
<accession>A0ABR9JGJ4</accession>
<dbReference type="EMBL" id="JADBED010000001">
    <property type="protein sequence ID" value="MBE1524893.1"/>
    <property type="molecule type" value="Genomic_DNA"/>
</dbReference>
<dbReference type="RefSeq" id="WP_192595842.1">
    <property type="nucleotide sequence ID" value="NZ_BAAALJ010000003.1"/>
</dbReference>
<organism evidence="2 3">
    <name type="scientific">Nesterenkonia lutea</name>
    <dbReference type="NCBI Taxonomy" id="272919"/>
    <lineage>
        <taxon>Bacteria</taxon>
        <taxon>Bacillati</taxon>
        <taxon>Actinomycetota</taxon>
        <taxon>Actinomycetes</taxon>
        <taxon>Micrococcales</taxon>
        <taxon>Micrococcaceae</taxon>
        <taxon>Nesterenkonia</taxon>
    </lineage>
</organism>
<protein>
    <submittedName>
        <fullName evidence="2">Ribosomally synthesized peptide with SipW-like signal peptide</fullName>
    </submittedName>
</protein>
<reference evidence="2 3" key="1">
    <citation type="submission" date="2020-10" db="EMBL/GenBank/DDBJ databases">
        <title>Sequencing the genomes of 1000 actinobacteria strains.</title>
        <authorList>
            <person name="Klenk H.-P."/>
        </authorList>
    </citation>
    <scope>NUCLEOTIDE SEQUENCE [LARGE SCALE GENOMIC DNA]</scope>
    <source>
        <strain evidence="2 3">DSM 15666</strain>
    </source>
</reference>
<keyword evidence="1" id="KW-0472">Membrane</keyword>
<proteinExistence type="predicted"/>
<dbReference type="InterPro" id="IPR023833">
    <property type="entry name" value="Signal_pept_SipW-depend-type"/>
</dbReference>
<dbReference type="NCBIfam" id="TIGR04088">
    <property type="entry name" value="cognate_SipW"/>
    <property type="match status" value="1"/>
</dbReference>
<name>A0ABR9JGJ4_9MICC</name>